<dbReference type="InterPro" id="IPR016440">
    <property type="entry name" value="Rubredoxin-O_OxRdtase"/>
</dbReference>
<dbReference type="Gene3D" id="3.60.15.10">
    <property type="entry name" value="Ribonuclease Z/Hydroxyacylglutathione hydrolase-like"/>
    <property type="match status" value="1"/>
</dbReference>
<comment type="similarity">
    <text evidence="1">In the N-terminal section; belongs to the zinc metallo-hydrolase group 3 family.</text>
</comment>
<dbReference type="SUPFAM" id="SSF56281">
    <property type="entry name" value="Metallo-hydrolase/oxidoreductase"/>
    <property type="match status" value="1"/>
</dbReference>
<dbReference type="GO" id="GO:0046872">
    <property type="term" value="F:metal ion binding"/>
    <property type="evidence" value="ECO:0007669"/>
    <property type="project" value="InterPro"/>
</dbReference>
<dbReference type="SUPFAM" id="SSF52218">
    <property type="entry name" value="Flavoproteins"/>
    <property type="match status" value="1"/>
</dbReference>
<reference evidence="3" key="1">
    <citation type="submission" date="2020-10" db="EMBL/GenBank/DDBJ databases">
        <authorList>
            <person name="Gilroy R."/>
        </authorList>
    </citation>
    <scope>NUCLEOTIDE SEQUENCE</scope>
    <source>
        <strain evidence="3">CHK158-818</strain>
    </source>
</reference>
<dbReference type="InterPro" id="IPR008254">
    <property type="entry name" value="Flavodoxin/NO_synth"/>
</dbReference>
<dbReference type="EMBL" id="DVNA01000152">
    <property type="protein sequence ID" value="HIU55510.1"/>
    <property type="molecule type" value="Genomic_DNA"/>
</dbReference>
<protein>
    <submittedName>
        <fullName evidence="3">FprA family A-type flavoprotein</fullName>
    </submittedName>
</protein>
<dbReference type="PANTHER" id="PTHR43717">
    <property type="entry name" value="ANAEROBIC NITRIC OXIDE REDUCTASE FLAVORUBREDOXIN"/>
    <property type="match status" value="1"/>
</dbReference>
<accession>A0A9D1M7Z8</accession>
<dbReference type="GO" id="GO:0010181">
    <property type="term" value="F:FMN binding"/>
    <property type="evidence" value="ECO:0007669"/>
    <property type="project" value="InterPro"/>
</dbReference>
<gene>
    <name evidence="3" type="ORF">IAB03_06885</name>
</gene>
<comment type="caution">
    <text evidence="3">The sequence shown here is derived from an EMBL/GenBank/DDBJ whole genome shotgun (WGS) entry which is preliminary data.</text>
</comment>
<evidence type="ECO:0000313" key="3">
    <source>
        <dbReference type="EMBL" id="HIU55510.1"/>
    </source>
</evidence>
<organism evidence="3 4">
    <name type="scientific">Candidatus Gallibacteroides avistercoris</name>
    <dbReference type="NCBI Taxonomy" id="2840833"/>
    <lineage>
        <taxon>Bacteria</taxon>
        <taxon>Pseudomonadati</taxon>
        <taxon>Bacteroidota</taxon>
        <taxon>Bacteroidia</taxon>
        <taxon>Bacteroidales</taxon>
        <taxon>Bacteroidaceae</taxon>
        <taxon>Bacteroidaceae incertae sedis</taxon>
        <taxon>Candidatus Gallibacteroides</taxon>
    </lineage>
</organism>
<dbReference type="Pfam" id="PF19583">
    <property type="entry name" value="ODP"/>
    <property type="match status" value="1"/>
</dbReference>
<proteinExistence type="inferred from homology"/>
<dbReference type="AlphaFoldDB" id="A0A9D1M7Z8"/>
<dbReference type="PIRSF" id="PIRSF005243">
    <property type="entry name" value="ROO"/>
    <property type="match status" value="1"/>
</dbReference>
<dbReference type="SMART" id="SM00849">
    <property type="entry name" value="Lactamase_B"/>
    <property type="match status" value="1"/>
</dbReference>
<dbReference type="Proteomes" id="UP000824112">
    <property type="component" value="Unassembled WGS sequence"/>
</dbReference>
<evidence type="ECO:0000313" key="4">
    <source>
        <dbReference type="Proteomes" id="UP000824112"/>
    </source>
</evidence>
<reference evidence="3" key="2">
    <citation type="journal article" date="2021" name="PeerJ">
        <title>Extensive microbial diversity within the chicken gut microbiome revealed by metagenomics and culture.</title>
        <authorList>
            <person name="Gilroy R."/>
            <person name="Ravi A."/>
            <person name="Getino M."/>
            <person name="Pursley I."/>
            <person name="Horton D.L."/>
            <person name="Alikhan N.F."/>
            <person name="Baker D."/>
            <person name="Gharbi K."/>
            <person name="Hall N."/>
            <person name="Watson M."/>
            <person name="Adriaenssens E.M."/>
            <person name="Foster-Nyarko E."/>
            <person name="Jarju S."/>
            <person name="Secka A."/>
            <person name="Antonio M."/>
            <person name="Oren A."/>
            <person name="Chaudhuri R.R."/>
            <person name="La Ragione R."/>
            <person name="Hildebrand F."/>
            <person name="Pallen M.J."/>
        </authorList>
    </citation>
    <scope>NUCLEOTIDE SEQUENCE</scope>
    <source>
        <strain evidence="3">CHK158-818</strain>
    </source>
</reference>
<feature type="domain" description="Flavodoxin-like" evidence="2">
    <location>
        <begin position="249"/>
        <end position="394"/>
    </location>
</feature>
<dbReference type="InterPro" id="IPR036866">
    <property type="entry name" value="RibonucZ/Hydroxyglut_hydro"/>
</dbReference>
<name>A0A9D1M7Z8_9BACT</name>
<dbReference type="CDD" id="cd07709">
    <property type="entry name" value="flavodiiron_proteins_MBL-fold"/>
    <property type="match status" value="1"/>
</dbReference>
<dbReference type="InterPro" id="IPR045761">
    <property type="entry name" value="ODP_dom"/>
</dbReference>
<dbReference type="PANTHER" id="PTHR43717:SF1">
    <property type="entry name" value="ANAEROBIC NITRIC OXIDE REDUCTASE FLAVORUBREDOXIN"/>
    <property type="match status" value="1"/>
</dbReference>
<dbReference type="InterPro" id="IPR001279">
    <property type="entry name" value="Metallo-B-lactamas"/>
</dbReference>
<evidence type="ECO:0000256" key="1">
    <source>
        <dbReference type="ARBA" id="ARBA00007121"/>
    </source>
</evidence>
<sequence length="394" mass="44762">MIEISKDIFYVGVNDRTKHRFEALWPLPLGVSYNSYLIVDEKVALIDTVDHCHADLYLSKIKEVLGDRPIDYLVINHMEPDHSAAIRFIRQHYPDIILVGNGKTLQMVNGFYGICQGTHEVKDKDTLSLGSRSLHFYLTPMVHWPETMMTYDPLSKTLFSGDAFGCFGALNGGVVDTEINTDIYWDEMWRYYANIVGKYGSPVQKALQKLSETDIRLICSTHGPVWKEQISRVVDLYDRASRYEGAPGVVIAYGSMYGNTEQMAEYMARVLVEKGIRDVVLHNVSKSNLSYVLRDIFKYKGLIIGSPTYTNDLFPEIESLASKLESRDVKNRLFGYFGSYTWAGAAVRHLTAFAQKMRWEVVAEPVEMKQGFSVDIMAPCRQLAESMAVRLQQA</sequence>
<dbReference type="GO" id="GO:0009055">
    <property type="term" value="F:electron transfer activity"/>
    <property type="evidence" value="ECO:0007669"/>
    <property type="project" value="InterPro"/>
</dbReference>
<evidence type="ECO:0000259" key="2">
    <source>
        <dbReference type="PROSITE" id="PS50902"/>
    </source>
</evidence>
<dbReference type="PROSITE" id="PS50902">
    <property type="entry name" value="FLAVODOXIN_LIKE"/>
    <property type="match status" value="1"/>
</dbReference>
<dbReference type="GO" id="GO:0016491">
    <property type="term" value="F:oxidoreductase activity"/>
    <property type="evidence" value="ECO:0007669"/>
    <property type="project" value="InterPro"/>
</dbReference>
<dbReference type="Pfam" id="PF00258">
    <property type="entry name" value="Flavodoxin_1"/>
    <property type="match status" value="1"/>
</dbReference>
<dbReference type="Gene3D" id="3.40.50.360">
    <property type="match status" value="1"/>
</dbReference>
<dbReference type="InterPro" id="IPR029039">
    <property type="entry name" value="Flavoprotein-like_sf"/>
</dbReference>